<dbReference type="Gene3D" id="3.90.1200.10">
    <property type="match status" value="1"/>
</dbReference>
<keyword evidence="5" id="KW-0418">Kinase</keyword>
<protein>
    <recommendedName>
        <fullName evidence="8">Aminoglycoside phosphotransferase domain-containing protein</fullName>
    </recommendedName>
</protein>
<accession>A0A0F9VR45</accession>
<keyword evidence="6" id="KW-0067">ATP-binding</keyword>
<evidence type="ECO:0000256" key="3">
    <source>
        <dbReference type="ARBA" id="ARBA00022697"/>
    </source>
</evidence>
<organism evidence="9">
    <name type="scientific">marine sediment metagenome</name>
    <dbReference type="NCBI Taxonomy" id="412755"/>
    <lineage>
        <taxon>unclassified sequences</taxon>
        <taxon>metagenomes</taxon>
        <taxon>ecological metagenomes</taxon>
    </lineage>
</organism>
<dbReference type="InterPro" id="IPR011009">
    <property type="entry name" value="Kinase-like_dom_sf"/>
</dbReference>
<dbReference type="InterPro" id="IPR050249">
    <property type="entry name" value="Pseudomonas-type_ThrB"/>
</dbReference>
<dbReference type="NCBIfam" id="NF003558">
    <property type="entry name" value="PRK05231.1"/>
    <property type="match status" value="1"/>
</dbReference>
<keyword evidence="1" id="KW-0028">Amino-acid biosynthesis</keyword>
<sequence length="318" mass="35252">MSVFTPVSRSELETFLSAFDVGRLIDFSGIAGGSENSNFFVSCEQGEFVLTLIEREPVAAELGFFTRLLDALHTAGLPVPYAIRDREKRALHQLNGKPALLQPRLNGEHIDQPGVEHCAEVGRNLALLHDTTTASGLARDSDRWLDWMAAQGSSILPDLNAEDRALLEPVLASVERLRAHPPHLSEAVLHADLFRDNVLFQGNRLTGLIDFYNASSGWTLYDVAICVNDWCMNAEEQLDPERTKALLAAYAAKRHFSAADAECWPDMLQLAALRFWLSRRLAADQHGEQGGVLIKDPAHFQRILAGHRTVTVHLPIAF</sequence>
<dbReference type="GO" id="GO:0009088">
    <property type="term" value="P:threonine biosynthetic process"/>
    <property type="evidence" value="ECO:0007669"/>
    <property type="project" value="UniProtKB-KW"/>
</dbReference>
<evidence type="ECO:0000256" key="6">
    <source>
        <dbReference type="ARBA" id="ARBA00022840"/>
    </source>
</evidence>
<name>A0A0F9VR45_9ZZZZ</name>
<feature type="domain" description="Aminoglycoside phosphotransferase" evidence="8">
    <location>
        <begin position="27"/>
        <end position="253"/>
    </location>
</feature>
<evidence type="ECO:0000256" key="1">
    <source>
        <dbReference type="ARBA" id="ARBA00022605"/>
    </source>
</evidence>
<comment type="caution">
    <text evidence="9">The sequence shown here is derived from an EMBL/GenBank/DDBJ whole genome shotgun (WGS) entry which is preliminary data.</text>
</comment>
<dbReference type="HAMAP" id="MF_00301">
    <property type="entry name" value="Homoser_kinase_2"/>
    <property type="match status" value="1"/>
</dbReference>
<dbReference type="SUPFAM" id="SSF56112">
    <property type="entry name" value="Protein kinase-like (PK-like)"/>
    <property type="match status" value="1"/>
</dbReference>
<gene>
    <name evidence="9" type="ORF">LCGC14_0063380</name>
</gene>
<dbReference type="EMBL" id="LAZR01000015">
    <property type="protein sequence ID" value="KKO06530.1"/>
    <property type="molecule type" value="Genomic_DNA"/>
</dbReference>
<evidence type="ECO:0000313" key="9">
    <source>
        <dbReference type="EMBL" id="KKO06530.1"/>
    </source>
</evidence>
<dbReference type="AlphaFoldDB" id="A0A0F9VR45"/>
<comment type="similarity">
    <text evidence="7">Belongs to the pseudomonas-type ThrB family.</text>
</comment>
<dbReference type="PANTHER" id="PTHR21064:SF6">
    <property type="entry name" value="AMINOGLYCOSIDE PHOSPHOTRANSFERASE DOMAIN-CONTAINING PROTEIN"/>
    <property type="match status" value="1"/>
</dbReference>
<keyword evidence="2" id="KW-0808">Transferase</keyword>
<dbReference type="Pfam" id="PF01636">
    <property type="entry name" value="APH"/>
    <property type="match status" value="1"/>
</dbReference>
<proteinExistence type="inferred from homology"/>
<dbReference type="NCBIfam" id="TIGR00938">
    <property type="entry name" value="thrB_alt"/>
    <property type="match status" value="1"/>
</dbReference>
<evidence type="ECO:0000256" key="2">
    <source>
        <dbReference type="ARBA" id="ARBA00022679"/>
    </source>
</evidence>
<dbReference type="GO" id="GO:0004413">
    <property type="term" value="F:homoserine kinase activity"/>
    <property type="evidence" value="ECO:0007669"/>
    <property type="project" value="InterPro"/>
</dbReference>
<dbReference type="Gene3D" id="3.30.200.20">
    <property type="entry name" value="Phosphorylase Kinase, domain 1"/>
    <property type="match status" value="1"/>
</dbReference>
<evidence type="ECO:0000256" key="5">
    <source>
        <dbReference type="ARBA" id="ARBA00022777"/>
    </source>
</evidence>
<keyword evidence="4" id="KW-0547">Nucleotide-binding</keyword>
<keyword evidence="3" id="KW-0791">Threonine biosynthesis</keyword>
<evidence type="ECO:0000256" key="7">
    <source>
        <dbReference type="ARBA" id="ARBA00038240"/>
    </source>
</evidence>
<dbReference type="InterPro" id="IPR005280">
    <property type="entry name" value="Homoserine_kinase_II"/>
</dbReference>
<dbReference type="PANTHER" id="PTHR21064">
    <property type="entry name" value="AMINOGLYCOSIDE PHOSPHOTRANSFERASE DOMAIN-CONTAINING PROTEIN-RELATED"/>
    <property type="match status" value="1"/>
</dbReference>
<reference evidence="9" key="1">
    <citation type="journal article" date="2015" name="Nature">
        <title>Complex archaea that bridge the gap between prokaryotes and eukaryotes.</title>
        <authorList>
            <person name="Spang A."/>
            <person name="Saw J.H."/>
            <person name="Jorgensen S.L."/>
            <person name="Zaremba-Niedzwiedzka K."/>
            <person name="Martijn J."/>
            <person name="Lind A.E."/>
            <person name="van Eijk R."/>
            <person name="Schleper C."/>
            <person name="Guy L."/>
            <person name="Ettema T.J."/>
        </authorList>
    </citation>
    <scope>NUCLEOTIDE SEQUENCE</scope>
</reference>
<dbReference type="CDD" id="cd05153">
    <property type="entry name" value="HomoserineK_II"/>
    <property type="match status" value="1"/>
</dbReference>
<dbReference type="InterPro" id="IPR002575">
    <property type="entry name" value="Aminoglycoside_PTrfase"/>
</dbReference>
<dbReference type="GO" id="GO:0005524">
    <property type="term" value="F:ATP binding"/>
    <property type="evidence" value="ECO:0007669"/>
    <property type="project" value="UniProtKB-KW"/>
</dbReference>
<evidence type="ECO:0000256" key="4">
    <source>
        <dbReference type="ARBA" id="ARBA00022741"/>
    </source>
</evidence>
<evidence type="ECO:0000259" key="8">
    <source>
        <dbReference type="Pfam" id="PF01636"/>
    </source>
</evidence>